<organism evidence="11 12">
    <name type="scientific">Allostreptomyces psammosilenae</name>
    <dbReference type="NCBI Taxonomy" id="1892865"/>
    <lineage>
        <taxon>Bacteria</taxon>
        <taxon>Bacillati</taxon>
        <taxon>Actinomycetota</taxon>
        <taxon>Actinomycetes</taxon>
        <taxon>Kitasatosporales</taxon>
        <taxon>Streptomycetaceae</taxon>
        <taxon>Allostreptomyces</taxon>
    </lineage>
</organism>
<dbReference type="PANTHER" id="PTHR24363:SF0">
    <property type="entry name" value="SERINE_THREONINE KINASE LIKE DOMAIN CONTAINING 1"/>
    <property type="match status" value="1"/>
</dbReference>
<keyword evidence="4" id="KW-0547">Nucleotide-binding</keyword>
<dbReference type="InterPro" id="IPR011009">
    <property type="entry name" value="Kinase-like_dom_sf"/>
</dbReference>
<dbReference type="InterPro" id="IPR011990">
    <property type="entry name" value="TPR-like_helical_dom_sf"/>
</dbReference>
<protein>
    <recommendedName>
        <fullName evidence="1">non-specific serine/threonine protein kinase</fullName>
        <ecNumber evidence="1">2.7.11.1</ecNumber>
    </recommendedName>
</protein>
<evidence type="ECO:0000313" key="12">
    <source>
        <dbReference type="Proteomes" id="UP000567795"/>
    </source>
</evidence>
<evidence type="ECO:0000256" key="3">
    <source>
        <dbReference type="ARBA" id="ARBA00022679"/>
    </source>
</evidence>
<dbReference type="RefSeq" id="WP_246451311.1">
    <property type="nucleotide sequence ID" value="NZ_JACBZD010000002.1"/>
</dbReference>
<evidence type="ECO:0000313" key="11">
    <source>
        <dbReference type="EMBL" id="NYI08368.1"/>
    </source>
</evidence>
<evidence type="ECO:0000256" key="2">
    <source>
        <dbReference type="ARBA" id="ARBA00022527"/>
    </source>
</evidence>
<comment type="caution">
    <text evidence="11">The sequence shown here is derived from an EMBL/GenBank/DDBJ whole genome shotgun (WGS) entry which is preliminary data.</text>
</comment>
<keyword evidence="2" id="KW-0723">Serine/threonine-protein kinase</keyword>
<feature type="region of interest" description="Disordered" evidence="9">
    <location>
        <begin position="30"/>
        <end position="99"/>
    </location>
</feature>
<keyword evidence="3 11" id="KW-0808">Transferase</keyword>
<dbReference type="Gene3D" id="1.25.40.10">
    <property type="entry name" value="Tetratricopeptide repeat domain"/>
    <property type="match status" value="1"/>
</dbReference>
<dbReference type="SUPFAM" id="SSF48452">
    <property type="entry name" value="TPR-like"/>
    <property type="match status" value="1"/>
</dbReference>
<keyword evidence="6" id="KW-0067">ATP-binding</keyword>
<dbReference type="InterPro" id="IPR031634">
    <property type="entry name" value="PknG_rubred"/>
</dbReference>
<feature type="compositionally biased region" description="Gly residues" evidence="9">
    <location>
        <begin position="55"/>
        <end position="67"/>
    </location>
</feature>
<dbReference type="Gene3D" id="1.10.510.10">
    <property type="entry name" value="Transferase(Phosphotransferase) domain 1"/>
    <property type="match status" value="1"/>
</dbReference>
<evidence type="ECO:0000256" key="7">
    <source>
        <dbReference type="ARBA" id="ARBA00047899"/>
    </source>
</evidence>
<dbReference type="Pfam" id="PF16918">
    <property type="entry name" value="PknG_TPR"/>
    <property type="match status" value="1"/>
</dbReference>
<feature type="compositionally biased region" description="Low complexity" evidence="9">
    <location>
        <begin position="32"/>
        <end position="54"/>
    </location>
</feature>
<evidence type="ECO:0000256" key="1">
    <source>
        <dbReference type="ARBA" id="ARBA00012513"/>
    </source>
</evidence>
<sequence>MTACDRPGCSGTIEDGFCDECGRAPLGGSGSGTAATGGTASTTASTTAGSTAAGGTTGTATGTGAGAGTAARGTGTATSTGAAGTGIPERPSLPDGSPCPRAGCSGTMQDGFCDECGLAAPAAGTGPSSGAGGTTGTGTGSGDGTLGSGSGRLSSRTGSGRTVSGRSGGSVSVITRTGTVSKQRGRLGAGLVTVPSVPRVDPMSVVLSDPEVPERKRFCSNHECGRPVGRSRDGQSGRSEGYCTNCGTRYSFSPKLHPGDMVRDQYEVRGCLAHGGMGWIYLAWDHKLETFVVLKGLLNNGDEDAMRAARLERQYLVSASHPNIVEVFNFVEHPDPITGLLDGYIVMSYVGGRSVRQIAEEHRRQHGAGAPLPVEQVIAYALESLSALGYLHSQGLIYCDLKPDNIIQSEDTLKLIDLGAVWKVGPEGEGTDVFGTPGYQAPELEEGHEPSVASDLYTVARMMAVLSCRFPGFARERRHVLPSPEEAEVFARYESFHRLLLRATDPDPRRRFASAEEMADQLTGVLREIRALQTGEPRPALSTLFGHERTVADTELVEPRPVLDGGDAPPAGATAVRRLDPRATALALPLPRVDAGDPAAAFLASLMAPDAGETLKRLEAAPVESVEVRLRRLHALLELGEYAGAGAELDQLAALGRDSAEDWRVVWFRGVLQLASGNPEPAAESFDALYDAFPGEAAPKLALAACSELLGEYDNAAQYYRLVWTTDRSWVSAGFGLARVLLASGDRAGAVEALEQVPATSNSYVPARVAAIRARLHGRTAEESLRSDLLASAQELVGLGDRTLDDTRRHQLRLEVLHSALDWVTATGRANGAPAAGTAGAVEDILGYECTDHGIRLGLERSLREMARRTEDRRLRIALVDQANRVRPRTWT</sequence>
<dbReference type="Pfam" id="PF16919">
    <property type="entry name" value="PknG_rubred"/>
    <property type="match status" value="1"/>
</dbReference>
<dbReference type="SMART" id="SM00220">
    <property type="entry name" value="S_TKc"/>
    <property type="match status" value="1"/>
</dbReference>
<evidence type="ECO:0000256" key="8">
    <source>
        <dbReference type="ARBA" id="ARBA00048679"/>
    </source>
</evidence>
<dbReference type="PANTHER" id="PTHR24363">
    <property type="entry name" value="SERINE/THREONINE PROTEIN KINASE"/>
    <property type="match status" value="1"/>
</dbReference>
<dbReference type="EC" id="2.7.11.1" evidence="1"/>
<dbReference type="Proteomes" id="UP000567795">
    <property type="component" value="Unassembled WGS sequence"/>
</dbReference>
<feature type="domain" description="Protein kinase" evidence="10">
    <location>
        <begin position="266"/>
        <end position="523"/>
    </location>
</feature>
<evidence type="ECO:0000256" key="5">
    <source>
        <dbReference type="ARBA" id="ARBA00022777"/>
    </source>
</evidence>
<dbReference type="EMBL" id="JACBZD010000002">
    <property type="protein sequence ID" value="NYI08368.1"/>
    <property type="molecule type" value="Genomic_DNA"/>
</dbReference>
<feature type="compositionally biased region" description="Low complexity" evidence="9">
    <location>
        <begin position="151"/>
        <end position="173"/>
    </location>
</feature>
<dbReference type="CDD" id="cd14014">
    <property type="entry name" value="STKc_PknB_like"/>
    <property type="match status" value="1"/>
</dbReference>
<proteinExistence type="predicted"/>
<dbReference type="Pfam" id="PF00069">
    <property type="entry name" value="Pkinase"/>
    <property type="match status" value="1"/>
</dbReference>
<comment type="catalytic activity">
    <reaction evidence="7">
        <text>L-threonyl-[protein] + ATP = O-phospho-L-threonyl-[protein] + ADP + H(+)</text>
        <dbReference type="Rhea" id="RHEA:46608"/>
        <dbReference type="Rhea" id="RHEA-COMP:11060"/>
        <dbReference type="Rhea" id="RHEA-COMP:11605"/>
        <dbReference type="ChEBI" id="CHEBI:15378"/>
        <dbReference type="ChEBI" id="CHEBI:30013"/>
        <dbReference type="ChEBI" id="CHEBI:30616"/>
        <dbReference type="ChEBI" id="CHEBI:61977"/>
        <dbReference type="ChEBI" id="CHEBI:456216"/>
        <dbReference type="EC" id="2.7.11.1"/>
    </reaction>
</comment>
<comment type="catalytic activity">
    <reaction evidence="8">
        <text>L-seryl-[protein] + ATP = O-phospho-L-seryl-[protein] + ADP + H(+)</text>
        <dbReference type="Rhea" id="RHEA:17989"/>
        <dbReference type="Rhea" id="RHEA-COMP:9863"/>
        <dbReference type="Rhea" id="RHEA-COMP:11604"/>
        <dbReference type="ChEBI" id="CHEBI:15378"/>
        <dbReference type="ChEBI" id="CHEBI:29999"/>
        <dbReference type="ChEBI" id="CHEBI:30616"/>
        <dbReference type="ChEBI" id="CHEBI:83421"/>
        <dbReference type="ChEBI" id="CHEBI:456216"/>
        <dbReference type="EC" id="2.7.11.1"/>
    </reaction>
</comment>
<dbReference type="FunFam" id="1.10.510.10:FF:000306">
    <property type="entry name" value="Serine/threonine protein kinase"/>
    <property type="match status" value="1"/>
</dbReference>
<dbReference type="PROSITE" id="PS50011">
    <property type="entry name" value="PROTEIN_KINASE_DOM"/>
    <property type="match status" value="1"/>
</dbReference>
<keyword evidence="12" id="KW-1185">Reference proteome</keyword>
<dbReference type="SUPFAM" id="SSF56112">
    <property type="entry name" value="Protein kinase-like (PK-like)"/>
    <property type="match status" value="1"/>
</dbReference>
<evidence type="ECO:0000259" key="10">
    <source>
        <dbReference type="PROSITE" id="PS50011"/>
    </source>
</evidence>
<gene>
    <name evidence="11" type="ORF">FHU37_005397</name>
</gene>
<dbReference type="AlphaFoldDB" id="A0A853AD46"/>
<accession>A0A853AD46</accession>
<feature type="compositionally biased region" description="Low complexity" evidence="9">
    <location>
        <begin position="68"/>
        <end position="86"/>
    </location>
</feature>
<reference evidence="11 12" key="1">
    <citation type="submission" date="2020-07" db="EMBL/GenBank/DDBJ databases">
        <title>Sequencing the genomes of 1000 actinobacteria strains.</title>
        <authorList>
            <person name="Klenk H.-P."/>
        </authorList>
    </citation>
    <scope>NUCLEOTIDE SEQUENCE [LARGE SCALE GENOMIC DNA]</scope>
    <source>
        <strain evidence="11 12">DSM 42178</strain>
    </source>
</reference>
<feature type="compositionally biased region" description="Gly residues" evidence="9">
    <location>
        <begin position="127"/>
        <end position="150"/>
    </location>
</feature>
<dbReference type="Gene3D" id="3.30.200.20">
    <property type="entry name" value="Phosphorylase Kinase, domain 1"/>
    <property type="match status" value="1"/>
</dbReference>
<evidence type="ECO:0000256" key="6">
    <source>
        <dbReference type="ARBA" id="ARBA00022840"/>
    </source>
</evidence>
<dbReference type="GO" id="GO:0004674">
    <property type="term" value="F:protein serine/threonine kinase activity"/>
    <property type="evidence" value="ECO:0007669"/>
    <property type="project" value="UniProtKB-KW"/>
</dbReference>
<feature type="region of interest" description="Disordered" evidence="9">
    <location>
        <begin position="124"/>
        <end position="183"/>
    </location>
</feature>
<name>A0A853AD46_9ACTN</name>
<evidence type="ECO:0000256" key="9">
    <source>
        <dbReference type="SAM" id="MobiDB-lite"/>
    </source>
</evidence>
<dbReference type="InterPro" id="IPR000719">
    <property type="entry name" value="Prot_kinase_dom"/>
</dbReference>
<dbReference type="FunFam" id="3.30.200.20:FF:000205">
    <property type="entry name" value="Serine/threonine protein kinase"/>
    <property type="match status" value="1"/>
</dbReference>
<keyword evidence="5 11" id="KW-0418">Kinase</keyword>
<dbReference type="InterPro" id="IPR031636">
    <property type="entry name" value="PknG_TPR"/>
</dbReference>
<evidence type="ECO:0000256" key="4">
    <source>
        <dbReference type="ARBA" id="ARBA00022741"/>
    </source>
</evidence>
<dbReference type="GO" id="GO:0005524">
    <property type="term" value="F:ATP binding"/>
    <property type="evidence" value="ECO:0007669"/>
    <property type="project" value="UniProtKB-KW"/>
</dbReference>